<accession>A0ABS8UPE7</accession>
<name>A0ABS8UPE7_DATST</name>
<comment type="caution">
    <text evidence="2">The sequence shown here is derived from an EMBL/GenBank/DDBJ whole genome shotgun (WGS) entry which is preliminary data.</text>
</comment>
<organism evidence="2 3">
    <name type="scientific">Datura stramonium</name>
    <name type="common">Jimsonweed</name>
    <name type="synonym">Common thornapple</name>
    <dbReference type="NCBI Taxonomy" id="4076"/>
    <lineage>
        <taxon>Eukaryota</taxon>
        <taxon>Viridiplantae</taxon>
        <taxon>Streptophyta</taxon>
        <taxon>Embryophyta</taxon>
        <taxon>Tracheophyta</taxon>
        <taxon>Spermatophyta</taxon>
        <taxon>Magnoliopsida</taxon>
        <taxon>eudicotyledons</taxon>
        <taxon>Gunneridae</taxon>
        <taxon>Pentapetalae</taxon>
        <taxon>asterids</taxon>
        <taxon>lamiids</taxon>
        <taxon>Solanales</taxon>
        <taxon>Solanaceae</taxon>
        <taxon>Solanoideae</taxon>
        <taxon>Datureae</taxon>
        <taxon>Datura</taxon>
    </lineage>
</organism>
<feature type="region of interest" description="Disordered" evidence="1">
    <location>
        <begin position="22"/>
        <end position="49"/>
    </location>
</feature>
<gene>
    <name evidence="2" type="ORF">HAX54_019586</name>
</gene>
<dbReference type="EMBL" id="JACEIK010002379">
    <property type="protein sequence ID" value="MCD9560791.1"/>
    <property type="molecule type" value="Genomic_DNA"/>
</dbReference>
<evidence type="ECO:0000256" key="1">
    <source>
        <dbReference type="SAM" id="MobiDB-lite"/>
    </source>
</evidence>
<evidence type="ECO:0000313" key="3">
    <source>
        <dbReference type="Proteomes" id="UP000823775"/>
    </source>
</evidence>
<proteinExistence type="predicted"/>
<protein>
    <submittedName>
        <fullName evidence="2">Uncharacterized protein</fullName>
    </submittedName>
</protein>
<sequence length="84" mass="9452">MFSLPSFFIFIGRALNFFSPHSKSLSSSNTAHHNGSFEEPTKDVTVNSDTSELHALNDEGDRSRLISKLPRVCKDQGHHYAPEY</sequence>
<evidence type="ECO:0000313" key="2">
    <source>
        <dbReference type="EMBL" id="MCD9560791.1"/>
    </source>
</evidence>
<dbReference type="Proteomes" id="UP000823775">
    <property type="component" value="Unassembled WGS sequence"/>
</dbReference>
<keyword evidence="3" id="KW-1185">Reference proteome</keyword>
<reference evidence="2 3" key="1">
    <citation type="journal article" date="2021" name="BMC Genomics">
        <title>Datura genome reveals duplications of psychoactive alkaloid biosynthetic genes and high mutation rate following tissue culture.</title>
        <authorList>
            <person name="Rajewski A."/>
            <person name="Carter-House D."/>
            <person name="Stajich J."/>
            <person name="Litt A."/>
        </authorList>
    </citation>
    <scope>NUCLEOTIDE SEQUENCE [LARGE SCALE GENOMIC DNA]</scope>
    <source>
        <strain evidence="2">AR-01</strain>
    </source>
</reference>